<evidence type="ECO:0000313" key="5">
    <source>
        <dbReference type="Proteomes" id="UP000316079"/>
    </source>
</evidence>
<evidence type="ECO:0000313" key="4">
    <source>
        <dbReference type="EMBL" id="TRY96267.1"/>
    </source>
</evidence>
<keyword evidence="2" id="KW-0472">Membrane</keyword>
<evidence type="ECO:0000259" key="3">
    <source>
        <dbReference type="PROSITE" id="PS50035"/>
    </source>
</evidence>
<sequence length="483" mass="54385">MSESSRLRELHQLTSPYKSLHDTYVSNKQEKCPVPALVATGCLIVMGVLLAIVVIEKLRHGRELNERLTPDITSMICNETWPSEQSSIVLVESFPEAVHYGINISTSQNLFHVWKDLLSSAKKRIDVASFYWSLTDEDIAVHSSSDRPVNVSVRVVTSIPTLASNSSDLDILEKHGVEVRRVNFGHLTRGILHSKFWIIDDKHIYIGSANMDWRALTQVRELGAVIFNSSALASDLLKVFQSYWVMSKSGAAFPEPWPREFETNINEQQPLNIQLDGEQSQVYLTASPPVFCPASRTRDLDAILSAISGAQEFIHISVMEFYPAFKFFGLRGFWPELEDALKQSAFNRNVSVCLLVSCGRESDPSVWPFLRSLDALHSPSNKLNIDLKLFIIPVGNQSHVPYTRVNHSKFMVTDKVAYVGTSNWSADYFNTTAGVGLVVSHDALRPNSFHQRLRDVFLRDWDSKFAVSLSELKPEHDCAFAKL</sequence>
<dbReference type="Pfam" id="PF13918">
    <property type="entry name" value="PLDc_3"/>
    <property type="match status" value="1"/>
</dbReference>
<dbReference type="EMBL" id="SRMA01025309">
    <property type="protein sequence ID" value="TRY96267.1"/>
    <property type="molecule type" value="Genomic_DNA"/>
</dbReference>
<keyword evidence="2" id="KW-0812">Transmembrane</keyword>
<dbReference type="Gene3D" id="3.30.870.10">
    <property type="entry name" value="Endonuclease Chain A"/>
    <property type="match status" value="2"/>
</dbReference>
<dbReference type="GO" id="GO:0003824">
    <property type="term" value="F:catalytic activity"/>
    <property type="evidence" value="ECO:0007669"/>
    <property type="project" value="InterPro"/>
</dbReference>
<dbReference type="InterPro" id="IPR032803">
    <property type="entry name" value="PLDc_3"/>
</dbReference>
<dbReference type="STRING" id="623744.A0A553R261"/>
<keyword evidence="2" id="KW-1133">Transmembrane helix</keyword>
<reference evidence="4 5" key="1">
    <citation type="journal article" date="2019" name="Sci. Data">
        <title>Hybrid genome assembly and annotation of Danionella translucida.</title>
        <authorList>
            <person name="Kadobianskyi M."/>
            <person name="Schulze L."/>
            <person name="Schuelke M."/>
            <person name="Judkewitz B."/>
        </authorList>
    </citation>
    <scope>NUCLEOTIDE SEQUENCE [LARGE SCALE GENOMIC DNA]</scope>
    <source>
        <strain evidence="4 5">Bolton</strain>
    </source>
</reference>
<evidence type="ECO:0000256" key="1">
    <source>
        <dbReference type="ARBA" id="ARBA00008664"/>
    </source>
</evidence>
<name>A0A553R261_9TELE</name>
<dbReference type="PROSITE" id="PS50035">
    <property type="entry name" value="PLD"/>
    <property type="match status" value="2"/>
</dbReference>
<gene>
    <name evidence="4" type="ORF">DNTS_001501</name>
</gene>
<proteinExistence type="inferred from homology"/>
<dbReference type="PANTHER" id="PTHR10185">
    <property type="entry name" value="PHOSPHOLIPASE D - RELATED"/>
    <property type="match status" value="1"/>
</dbReference>
<dbReference type="PANTHER" id="PTHR10185:SF8">
    <property type="entry name" value="5'-3' EXONUCLEASE PLD4"/>
    <property type="match status" value="1"/>
</dbReference>
<feature type="domain" description="PLD phosphodiesterase" evidence="3">
    <location>
        <begin position="188"/>
        <end position="215"/>
    </location>
</feature>
<dbReference type="Proteomes" id="UP000316079">
    <property type="component" value="Unassembled WGS sequence"/>
</dbReference>
<dbReference type="SMART" id="SM00155">
    <property type="entry name" value="PLDc"/>
    <property type="match status" value="2"/>
</dbReference>
<dbReference type="OrthoDB" id="1923775at2759"/>
<evidence type="ECO:0000256" key="2">
    <source>
        <dbReference type="SAM" id="Phobius"/>
    </source>
</evidence>
<comment type="caution">
    <text evidence="4">The sequence shown here is derived from an EMBL/GenBank/DDBJ whole genome shotgun (WGS) entry which is preliminary data.</text>
</comment>
<dbReference type="AlphaFoldDB" id="A0A553R261"/>
<organism evidence="4 5">
    <name type="scientific">Danionella cerebrum</name>
    <dbReference type="NCBI Taxonomy" id="2873325"/>
    <lineage>
        <taxon>Eukaryota</taxon>
        <taxon>Metazoa</taxon>
        <taxon>Chordata</taxon>
        <taxon>Craniata</taxon>
        <taxon>Vertebrata</taxon>
        <taxon>Euteleostomi</taxon>
        <taxon>Actinopterygii</taxon>
        <taxon>Neopterygii</taxon>
        <taxon>Teleostei</taxon>
        <taxon>Ostariophysi</taxon>
        <taxon>Cypriniformes</taxon>
        <taxon>Danionidae</taxon>
        <taxon>Danioninae</taxon>
        <taxon>Danionella</taxon>
    </lineage>
</organism>
<accession>A0A553R261</accession>
<dbReference type="SUPFAM" id="SSF56024">
    <property type="entry name" value="Phospholipase D/nuclease"/>
    <property type="match status" value="2"/>
</dbReference>
<dbReference type="InterPro" id="IPR050874">
    <property type="entry name" value="Diverse_PLD-related"/>
</dbReference>
<feature type="transmembrane region" description="Helical" evidence="2">
    <location>
        <begin position="34"/>
        <end position="55"/>
    </location>
</feature>
<dbReference type="InterPro" id="IPR001736">
    <property type="entry name" value="PLipase_D/transphosphatidylase"/>
</dbReference>
<protein>
    <recommendedName>
        <fullName evidence="3">PLD phosphodiesterase domain-containing protein</fullName>
    </recommendedName>
</protein>
<comment type="similarity">
    <text evidence="1">Belongs to the phospholipase D family.</text>
</comment>
<feature type="domain" description="PLD phosphodiesterase" evidence="3">
    <location>
        <begin position="402"/>
        <end position="428"/>
    </location>
</feature>
<dbReference type="Pfam" id="PF00614">
    <property type="entry name" value="PLDc"/>
    <property type="match status" value="2"/>
</dbReference>
<keyword evidence="5" id="KW-1185">Reference proteome</keyword>